<dbReference type="Proteomes" id="UP001222027">
    <property type="component" value="Unassembled WGS sequence"/>
</dbReference>
<accession>A0AAV8R7M1</accession>
<gene>
    <name evidence="2" type="ORF">OPV22_008151</name>
</gene>
<evidence type="ECO:0000256" key="1">
    <source>
        <dbReference type="SAM" id="MobiDB-lite"/>
    </source>
</evidence>
<feature type="compositionally biased region" description="Basic and acidic residues" evidence="1">
    <location>
        <begin position="19"/>
        <end position="37"/>
    </location>
</feature>
<reference evidence="2 3" key="1">
    <citation type="submission" date="2022-12" db="EMBL/GenBank/DDBJ databases">
        <title>Chromosome-scale assembly of the Ensete ventricosum genome.</title>
        <authorList>
            <person name="Dussert Y."/>
            <person name="Stocks J."/>
            <person name="Wendawek A."/>
            <person name="Woldeyes F."/>
            <person name="Nichols R.A."/>
            <person name="Borrell J.S."/>
        </authorList>
    </citation>
    <scope>NUCLEOTIDE SEQUENCE [LARGE SCALE GENOMIC DNA]</scope>
    <source>
        <strain evidence="3">cv. Maze</strain>
        <tissue evidence="2">Seeds</tissue>
    </source>
</reference>
<evidence type="ECO:0000313" key="3">
    <source>
        <dbReference type="Proteomes" id="UP001222027"/>
    </source>
</evidence>
<proteinExistence type="predicted"/>
<dbReference type="AlphaFoldDB" id="A0AAV8R7M1"/>
<name>A0AAV8R7M1_ENSVE</name>
<keyword evidence="3" id="KW-1185">Reference proteome</keyword>
<feature type="region of interest" description="Disordered" evidence="1">
    <location>
        <begin position="1"/>
        <end position="40"/>
    </location>
</feature>
<organism evidence="2 3">
    <name type="scientific">Ensete ventricosum</name>
    <name type="common">Abyssinian banana</name>
    <name type="synonym">Musa ensete</name>
    <dbReference type="NCBI Taxonomy" id="4639"/>
    <lineage>
        <taxon>Eukaryota</taxon>
        <taxon>Viridiplantae</taxon>
        <taxon>Streptophyta</taxon>
        <taxon>Embryophyta</taxon>
        <taxon>Tracheophyta</taxon>
        <taxon>Spermatophyta</taxon>
        <taxon>Magnoliopsida</taxon>
        <taxon>Liliopsida</taxon>
        <taxon>Zingiberales</taxon>
        <taxon>Musaceae</taxon>
        <taxon>Ensete</taxon>
    </lineage>
</organism>
<feature type="region of interest" description="Disordered" evidence="1">
    <location>
        <begin position="80"/>
        <end position="115"/>
    </location>
</feature>
<protein>
    <submittedName>
        <fullName evidence="2">Uncharacterized protein</fullName>
    </submittedName>
</protein>
<evidence type="ECO:0000313" key="2">
    <source>
        <dbReference type="EMBL" id="KAJ8497599.1"/>
    </source>
</evidence>
<dbReference type="EMBL" id="JAQQAF010000003">
    <property type="protein sequence ID" value="KAJ8497599.1"/>
    <property type="molecule type" value="Genomic_DNA"/>
</dbReference>
<comment type="caution">
    <text evidence="2">The sequence shown here is derived from an EMBL/GenBank/DDBJ whole genome shotgun (WGS) entry which is preliminary data.</text>
</comment>
<sequence>MDTITKPAMEKKYKRRKSEKITVNKDGAKSDASKGERGSNGLTMIELERATKETSLGQPILFINYPASLCPDSSYWRRRRGRWRHESPRERRRDSLNSSQMEHPKASNYLNHREDGISNSYGASIKGGTGCEEKRAAVQAEIARVNQLPSNSSYAVHRMRVLNKLLHLLSVQRSVSQDEELELLFANLSL</sequence>
<feature type="compositionally biased region" description="Basic and acidic residues" evidence="1">
    <location>
        <begin position="84"/>
        <end position="95"/>
    </location>
</feature>